<reference evidence="1" key="1">
    <citation type="journal article" date="2015" name="Proc. Natl. Acad. Sci. U.S.A.">
        <title>Networks of energetic and metabolic interactions define dynamics in microbial communities.</title>
        <authorList>
            <person name="Embree M."/>
            <person name="Liu J.K."/>
            <person name="Al-Bassam M.M."/>
            <person name="Zengler K."/>
        </authorList>
    </citation>
    <scope>NUCLEOTIDE SEQUENCE</scope>
</reference>
<accession>A0A0W8G4E1</accession>
<dbReference type="AlphaFoldDB" id="A0A0W8G4E1"/>
<evidence type="ECO:0000313" key="1">
    <source>
        <dbReference type="EMBL" id="KUG28040.1"/>
    </source>
</evidence>
<sequence length="64" mass="7038">MRLLCRAGPVGAGCRPVRRGAARWSRTAPAHVMVFCDPVASRPGFPWGATRVSRPQKAHMALRR</sequence>
<dbReference type="EMBL" id="LNQE01000263">
    <property type="protein sequence ID" value="KUG28040.1"/>
    <property type="molecule type" value="Genomic_DNA"/>
</dbReference>
<gene>
    <name evidence="1" type="ORF">ASZ90_002089</name>
</gene>
<comment type="caution">
    <text evidence="1">The sequence shown here is derived from an EMBL/GenBank/DDBJ whole genome shotgun (WGS) entry which is preliminary data.</text>
</comment>
<organism evidence="1">
    <name type="scientific">hydrocarbon metagenome</name>
    <dbReference type="NCBI Taxonomy" id="938273"/>
    <lineage>
        <taxon>unclassified sequences</taxon>
        <taxon>metagenomes</taxon>
        <taxon>ecological metagenomes</taxon>
    </lineage>
</organism>
<name>A0A0W8G4E1_9ZZZZ</name>
<protein>
    <submittedName>
        <fullName evidence="1">Uncharacterized protein</fullName>
    </submittedName>
</protein>
<proteinExistence type="predicted"/>